<dbReference type="OrthoDB" id="298344at2759"/>
<dbReference type="Proteomes" id="UP000799750">
    <property type="component" value="Unassembled WGS sequence"/>
</dbReference>
<dbReference type="SUPFAM" id="SSF51197">
    <property type="entry name" value="Clavaminate synthase-like"/>
    <property type="match status" value="1"/>
</dbReference>
<reference evidence="7" key="1">
    <citation type="journal article" date="2020" name="Stud. Mycol.">
        <title>101 Dothideomycetes genomes: a test case for predicting lifestyles and emergence of pathogens.</title>
        <authorList>
            <person name="Haridas S."/>
            <person name="Albert R."/>
            <person name="Binder M."/>
            <person name="Bloem J."/>
            <person name="Labutti K."/>
            <person name="Salamov A."/>
            <person name="Andreopoulos B."/>
            <person name="Baker S."/>
            <person name="Barry K."/>
            <person name="Bills G."/>
            <person name="Bluhm B."/>
            <person name="Cannon C."/>
            <person name="Castanera R."/>
            <person name="Culley D."/>
            <person name="Daum C."/>
            <person name="Ezra D."/>
            <person name="Gonzalez J."/>
            <person name="Henrissat B."/>
            <person name="Kuo A."/>
            <person name="Liang C."/>
            <person name="Lipzen A."/>
            <person name="Lutzoni F."/>
            <person name="Magnuson J."/>
            <person name="Mondo S."/>
            <person name="Nolan M."/>
            <person name="Ohm R."/>
            <person name="Pangilinan J."/>
            <person name="Park H.-J."/>
            <person name="Ramirez L."/>
            <person name="Alfaro M."/>
            <person name="Sun H."/>
            <person name="Tritt A."/>
            <person name="Yoshinaga Y."/>
            <person name="Zwiers L.-H."/>
            <person name="Turgeon B."/>
            <person name="Goodwin S."/>
            <person name="Spatafora J."/>
            <person name="Crous P."/>
            <person name="Grigoriev I."/>
        </authorList>
    </citation>
    <scope>NUCLEOTIDE SEQUENCE</scope>
    <source>
        <strain evidence="7">CBS 269.34</strain>
    </source>
</reference>
<dbReference type="GO" id="GO:0005634">
    <property type="term" value="C:nucleus"/>
    <property type="evidence" value="ECO:0007669"/>
    <property type="project" value="UniProtKB-SubCell"/>
</dbReference>
<evidence type="ECO:0000256" key="2">
    <source>
        <dbReference type="ARBA" id="ARBA00023015"/>
    </source>
</evidence>
<dbReference type="PROSITE" id="PS51184">
    <property type="entry name" value="JMJC"/>
    <property type="match status" value="1"/>
</dbReference>
<evidence type="ECO:0000259" key="6">
    <source>
        <dbReference type="PROSITE" id="PS51184"/>
    </source>
</evidence>
<feature type="compositionally biased region" description="Polar residues" evidence="5">
    <location>
        <begin position="863"/>
        <end position="878"/>
    </location>
</feature>
<feature type="compositionally biased region" description="Basic and acidic residues" evidence="5">
    <location>
        <begin position="879"/>
        <end position="888"/>
    </location>
</feature>
<feature type="compositionally biased region" description="Low complexity" evidence="5">
    <location>
        <begin position="1115"/>
        <end position="1132"/>
    </location>
</feature>
<evidence type="ECO:0000256" key="1">
    <source>
        <dbReference type="ARBA" id="ARBA00004123"/>
    </source>
</evidence>
<dbReference type="Pfam" id="PF10497">
    <property type="entry name" value="zf-4CXXC_R1"/>
    <property type="match status" value="1"/>
</dbReference>
<feature type="compositionally biased region" description="Polar residues" evidence="5">
    <location>
        <begin position="1225"/>
        <end position="1261"/>
    </location>
</feature>
<dbReference type="Pfam" id="PF02373">
    <property type="entry name" value="JmjC"/>
    <property type="match status" value="1"/>
</dbReference>
<organism evidence="7 8">
    <name type="scientific">Lophium mytilinum</name>
    <dbReference type="NCBI Taxonomy" id="390894"/>
    <lineage>
        <taxon>Eukaryota</taxon>
        <taxon>Fungi</taxon>
        <taxon>Dikarya</taxon>
        <taxon>Ascomycota</taxon>
        <taxon>Pezizomycotina</taxon>
        <taxon>Dothideomycetes</taxon>
        <taxon>Pleosporomycetidae</taxon>
        <taxon>Mytilinidiales</taxon>
        <taxon>Mytilinidiaceae</taxon>
        <taxon>Lophium</taxon>
    </lineage>
</organism>
<keyword evidence="3" id="KW-0804">Transcription</keyword>
<keyword evidence="2" id="KW-0805">Transcription regulation</keyword>
<name>A0A6A6QFL1_9PEZI</name>
<protein>
    <recommendedName>
        <fullName evidence="6">JmjC domain-containing protein</fullName>
    </recommendedName>
</protein>
<feature type="compositionally biased region" description="Basic and acidic residues" evidence="5">
    <location>
        <begin position="1053"/>
        <end position="1064"/>
    </location>
</feature>
<dbReference type="InterPro" id="IPR003347">
    <property type="entry name" value="JmjC_dom"/>
</dbReference>
<feature type="region of interest" description="Disordered" evidence="5">
    <location>
        <begin position="975"/>
        <end position="1317"/>
    </location>
</feature>
<feature type="compositionally biased region" description="Basic and acidic residues" evidence="5">
    <location>
        <begin position="1133"/>
        <end position="1146"/>
    </location>
</feature>
<feature type="region of interest" description="Disordered" evidence="5">
    <location>
        <begin position="714"/>
        <end position="738"/>
    </location>
</feature>
<dbReference type="SMART" id="SM00558">
    <property type="entry name" value="JmjC"/>
    <property type="match status" value="1"/>
</dbReference>
<dbReference type="Gene3D" id="2.60.120.650">
    <property type="entry name" value="Cupin"/>
    <property type="match status" value="1"/>
</dbReference>
<feature type="compositionally biased region" description="Polar residues" evidence="5">
    <location>
        <begin position="1198"/>
        <end position="1208"/>
    </location>
</feature>
<feature type="compositionally biased region" description="Acidic residues" evidence="5">
    <location>
        <begin position="1009"/>
        <end position="1018"/>
    </location>
</feature>
<feature type="region of interest" description="Disordered" evidence="5">
    <location>
        <begin position="762"/>
        <end position="786"/>
    </location>
</feature>
<feature type="domain" description="JmjC" evidence="6">
    <location>
        <begin position="167"/>
        <end position="350"/>
    </location>
</feature>
<feature type="compositionally biased region" description="Basic residues" evidence="5">
    <location>
        <begin position="1307"/>
        <end position="1317"/>
    </location>
</feature>
<accession>A0A6A6QFL1</accession>
<keyword evidence="8" id="KW-1185">Reference proteome</keyword>
<feature type="region of interest" description="Disordered" evidence="5">
    <location>
        <begin position="168"/>
        <end position="187"/>
    </location>
</feature>
<evidence type="ECO:0000256" key="4">
    <source>
        <dbReference type="ARBA" id="ARBA00023242"/>
    </source>
</evidence>
<evidence type="ECO:0000313" key="8">
    <source>
        <dbReference type="Proteomes" id="UP000799750"/>
    </source>
</evidence>
<sequence>MPARRPKASFEPIPPDFDLRTFVENADNFQYVDRISYEMIAEQGIEKFEKLVLLHVIIGGKPLVIDGFDEVLDPWTFTPQWLRDNCGDKVENARNLTTKENIPLTIKHYLKNMGRLTDQYFDGPENYRDKKRQRIYLKDIDCPPVWEDKIKEHIPSFLNYLNESTGEVDGPGSVDEPIPKTTRVRKGRGIARAGDLMSSLPPEMRADNLMCYIGHEGTYTPAHREMCASLGQNIMVEASDTMGEGGKPEQRGSSIWFMTESKDRHVVSEFWLSILAHDIEVENHFAQLIAWKRAKFTTYVVEQRPGDLILIPPLAPHQVWNRGTRTMKVAWNRTTVETLQMALTEALPNARLVCRDEQYKNKAIVYYTLAKYSGLLKTARAQVELGGEQAEALQTSHKIRQVQKDFKRLLDLYKSIMLSEMFGPDTREHPEFIPFDSNVTCAYCRGNIFNRFLTCKSCVNGLGTENEEPYDVCMECYAMGRSCACQSNLTWVEQWKWKDLLHKYEEWRVQVVEIDGGVSNEKTPLPLPEERRYLGKKTLAQVCQIQLKARPWVDVKQPKPVDDDESGDEEIEVNEDGTVRKMVKKKSKQWLASHKSCHVCLQKHPKWKMATCTNCDYGFCYGALFRAHDMMPLTVMSDPNWKCPHCRRVCNTGACRRDPRQHPYEPKMTLLGHDTKKVADVRSVECLVDFSVSNQNWLRDDADRPLETSRLLNRQAEAEREKQNDPTLDEDYYDQTDSHRMNRYGIEYSPIEDPYCSSQVIHDGLIDPSLGGEDATGPSPYSHHRASHYEHDSNFVQPSALYHDGYQPVDVIDDDGGPSLFYTDPSNEIPRNRSSQKRARDYDDNEQVKVVGNKAKRQKKDNLGTQPSSQAKSGATKQFQKEQEKRKLDEARKAGRFIMVVAAMKGKSRVVKLSISGDRLTRFLAEQTAKLASAAAGGAGGAVEETRAIIQSDVLPPQQEVNTEVAKKPNAFRYRVDDDGDFNSRSRKRISNGIDGSTKPKSRPRYEEITVDSEEEEDSHQVTGNGNSHSRRVSSWLARKNQEDGDMPTELPENFKDGDVNPHRRTERRKTMPNPKVGAQIRPPGAPPVRVNSGQISEDDGVYEDDDTPTRPAPSASTLRLAESAAAALEAQKLADEKKEAEENMRAKMSAAEWAMDGEESQHSDDGSLDAYIDTIAGAEVLPPKSASPSPPPPEVTAQPTKSSNSILSRPGMAGRKIKIVSAASRKQQSSTPKSNTPAKRVGSITTNGNRKSSGPTEVQLSDSSDSDSGDEIPAVAPAPKAKVGRPSIGRPSLTTSGFTPVNLAAKRGRGRPPKPK</sequence>
<gene>
    <name evidence="7" type="ORF">BU16DRAFT_543323</name>
</gene>
<dbReference type="InterPro" id="IPR018866">
    <property type="entry name" value="Znf-4CXXC_R1"/>
</dbReference>
<evidence type="ECO:0000313" key="7">
    <source>
        <dbReference type="EMBL" id="KAF2491062.1"/>
    </source>
</evidence>
<proteinExistence type="predicted"/>
<comment type="subcellular location">
    <subcellularLocation>
        <location evidence="1">Nucleus</location>
    </subcellularLocation>
</comment>
<evidence type="ECO:0000256" key="3">
    <source>
        <dbReference type="ARBA" id="ARBA00023163"/>
    </source>
</evidence>
<dbReference type="EMBL" id="MU004196">
    <property type="protein sequence ID" value="KAF2491062.1"/>
    <property type="molecule type" value="Genomic_DNA"/>
</dbReference>
<evidence type="ECO:0000256" key="5">
    <source>
        <dbReference type="SAM" id="MobiDB-lite"/>
    </source>
</evidence>
<feature type="region of interest" description="Disordered" evidence="5">
    <location>
        <begin position="806"/>
        <end position="888"/>
    </location>
</feature>
<feature type="compositionally biased region" description="Acidic residues" evidence="5">
    <location>
        <begin position="1097"/>
        <end position="1107"/>
    </location>
</feature>
<keyword evidence="4" id="KW-0539">Nucleus</keyword>